<accession>A0A6A6SNF4</accession>
<evidence type="ECO:0000313" key="11">
    <source>
        <dbReference type="EMBL" id="KAF2649386.1"/>
    </source>
</evidence>
<name>A0A6A6SNF4_9PLEO</name>
<dbReference type="Pfam" id="PF00145">
    <property type="entry name" value="DNA_methylase"/>
    <property type="match status" value="1"/>
</dbReference>
<dbReference type="GO" id="GO:0008168">
    <property type="term" value="F:methyltransferase activity"/>
    <property type="evidence" value="ECO:0007669"/>
    <property type="project" value="UniProtKB-KW"/>
</dbReference>
<sequence>MLQCLRPGSRRGPSSSVTVALRWWVKIPPRDLALARLPFKTRSLPSIAGIIYYNTVARQALACQCRVYDGHGMNYLYRPSLARFSLRSYRISCPLRTLHWEFDASLSSEGMSSSRKITHFYCSTSKERLQVHQGNEDDRGTIPVPRNTRPDPASPRQALVELPETSPRANAAPPSKRRRVDRENVSNNGHRDLKKLRTAPHPKRGSLPTIKSRSLRTSYVPAWKRLGLELKHSEQTSTPSIRIVPFLKVRTISTATSQEVSVDNDETEAAEKIGDKRQFEESDGFNLGLPPTPRSSPLQDESIVLREDNVDGDRPLQVSRKLKPRPRPSKTSRQSTQQGGPVASVEESKHSVRRLLEVRIVSKTTQSPKTLPVPVALPRKSVPAKQNRKPAPVVSDGNASDDEQFPTPEEEEPSVPGRNITRPRRTTKRVSYIEPVLVIDSESEPDRTGGLSADSDESDFEAPDDAVSVAESDDDVMSMAATDAESDAVQGSDEEEEQMVPIKKARPRSRTVNPNPVKAGLGINLKLPPLSRMEDIFADMASRALPLGLDKALKDLSGHSFRIGTMCSGTESPLLAVQGISQALEHMGMSGLNFKHEFSAEIDVVKQSYIERNFRPKILFRDVREFIPNDAESATTAYGAKVLIPTVDMLIAGFVCKDLSHLNNHQKSLDEEGESGDTFAAIYSYAKNFRPGVILLENVTGTSALWDDLKLKWADVGYECQWLYCDTKNYYLPQTRKRMYMIAIEKSVFGHGCSSPFEAFLMEDHSEQYSHIARTVETDWELCRLRYDRTRSDEQLGIKRPISQWSEIGTVRPPDFANRKWYYSQSSRVWDAIDIAHLQAARSDHDSLHKMIAWDVSQNPDRFRSPIGIVACITPKGCVFVTNRQTALNGSQLLRLQGIRNDKLLLGRESQADLQDLAGNAMSSTVIGTSIISAIIAGRQALQMNTSSEEDVTATPKSSKVRLVDIGSATTQELSSKKLERVDVPRLLEDAKHSSRLCACEGHKHVSSSVIHTCQDCKHTACSNCAGNPRHNYTDTVSTESRVMPSEFEKAWRHQLPSRLRFTQVPDLRKLVTGDNSKAWNAMLDRVEEADLCSQWFTMSSFRRDDQEWIVSHVASLATLQLRLREPAEWRLYVECPETEPGDSIIRQRLQLPLARGQVAGDLLEPQWEILLPSKEACTVSITGSKSRIASWRSRMGLPDYKTETMPLTLDIQSDYGTPALREIYGRYTLLPNCGSAMSSLYRKSDQGKPPLYLFLESNPIGPCDKDHFVFSHDFLPLPYGQSRVATAHLDSSWRPWSMANQVNVEMTVAGTWTTAPMTMETDVDSTMQVKVPSTTAMANYAAFDCSQAVSILDVKIRESTRALTFLSYSWALERARLLPAFSRWNEIEATCRHSVCSCSPVLPRVLWSVDTAGNATAREDQKSAATFERAIKTRRPVLEVHSSAVTSGTQVQISMNIATLIHRAKARLAKFEHCNTAWSLDTNYMEKAWEPFERFHLRSNANDQPYSGPLQLKHDLADAQKRSLAWMRSQERGEIMHVVEIEEETNIELGWRAQARAQAQIVLRGGVLADLPSFGKTVTTIGLIQSEFEQSGPEAIIKSNATSCKQSSNLIEVAATLIVCPHHITKQWREELKTFLGDEQYEEYNVLLIKNYQQLEKLSIADMCKARVIIVPWQVFAEGQYISALASFAAMPEPTSTQGRASDAWLNYVDEQMPNRVETLKMTDATSFVVDAKKTIEKRLEHPDFKAVVPLKIKHGASYEPYSSMSLSIGQTSIPGTAYSYSTVRKAEKSNGNSDWSSHLRPMLQMFRFNRVVVDEYHYLLEKGAKDSRKNQTAYAIIKKLHGHKKWILSGTPALANVSDINQIASLLGGSLGRDIFETKSQATELEKRSMADQTDVERFLSNVETMTYEWHEGRHYRAQEFLDLFVRQNAPVLDHISCTERLQPIELSDAHRCIYLEQSQHLIAQRMQIKKLRSSHADRYERLNASLNNSDTAEEALLKSALCFKPEGKVAGLDGLLRTRQSQIKGTENDIRNCMMEAEEYQKHSNDPDNHYSGFKRDVKRANVLGDEDTCQRMRRLIAKVEREDIPSRNTAKPTRLKCATQLKALTSTITTYAQELTLRQRSLRFIEAVQEILPTISKPGDVQSLRCSSPDCSQTASDISQLFLISHCGHLVCEPCLAARGDNEACVHDGCSAPALPSNMINVRDLGSTKDESAGASHGEKLAALCHLLHAVPDDDQAIVFVANEDDIDNVSEAFEEHDISFDTVSKSRKDAADVIEDFQKNQDPEESKKVLILNLGDESAAGVNLVNANHVIFVSPLLAQDQYTYDSSMAQAIARCRRYRQEKKVHIYHFAALRTIDVDILEHRHKRTDGISGYEMPKNLSSRGAKKEKTKMVCDSDGNVSLIPRSWLADTNICDRLRIDPNAQESFTSLINFSENFKDDDE</sequence>
<feature type="compositionally biased region" description="Basic and acidic residues" evidence="9">
    <location>
        <begin position="128"/>
        <end position="140"/>
    </location>
</feature>
<dbReference type="Proteomes" id="UP000799324">
    <property type="component" value="Unassembled WGS sequence"/>
</dbReference>
<dbReference type="SUPFAM" id="SSF52540">
    <property type="entry name" value="P-loop containing nucleoside triphosphate hydrolases"/>
    <property type="match status" value="2"/>
</dbReference>
<dbReference type="OrthoDB" id="423221at2759"/>
<feature type="compositionally biased region" description="Basic and acidic residues" evidence="9">
    <location>
        <begin position="269"/>
        <end position="280"/>
    </location>
</feature>
<dbReference type="EMBL" id="MU004494">
    <property type="protein sequence ID" value="KAF2649386.1"/>
    <property type="molecule type" value="Genomic_DNA"/>
</dbReference>
<evidence type="ECO:0000313" key="12">
    <source>
        <dbReference type="Proteomes" id="UP000799324"/>
    </source>
</evidence>
<keyword evidence="2" id="KW-0808">Transferase</keyword>
<dbReference type="InterPro" id="IPR017907">
    <property type="entry name" value="Znf_RING_CS"/>
</dbReference>
<dbReference type="PROSITE" id="PS00518">
    <property type="entry name" value="ZF_RING_1"/>
    <property type="match status" value="1"/>
</dbReference>
<proteinExistence type="predicted"/>
<keyword evidence="5" id="KW-0863">Zinc-finger</keyword>
<keyword evidence="4" id="KW-0547">Nucleotide-binding</keyword>
<dbReference type="GO" id="GO:0008270">
    <property type="term" value="F:zinc ion binding"/>
    <property type="evidence" value="ECO:0007669"/>
    <property type="project" value="UniProtKB-KW"/>
</dbReference>
<dbReference type="GO" id="GO:0006281">
    <property type="term" value="P:DNA repair"/>
    <property type="evidence" value="ECO:0007669"/>
    <property type="project" value="TreeGrafter"/>
</dbReference>
<feature type="region of interest" description="Disordered" evidence="9">
    <location>
        <begin position="128"/>
        <end position="213"/>
    </location>
</feature>
<evidence type="ECO:0000256" key="5">
    <source>
        <dbReference type="ARBA" id="ARBA00022771"/>
    </source>
</evidence>
<organism evidence="11 12">
    <name type="scientific">Lophiostoma macrostomum CBS 122681</name>
    <dbReference type="NCBI Taxonomy" id="1314788"/>
    <lineage>
        <taxon>Eukaryota</taxon>
        <taxon>Fungi</taxon>
        <taxon>Dikarya</taxon>
        <taxon>Ascomycota</taxon>
        <taxon>Pezizomycotina</taxon>
        <taxon>Dothideomycetes</taxon>
        <taxon>Pleosporomycetidae</taxon>
        <taxon>Pleosporales</taxon>
        <taxon>Lophiostomataceae</taxon>
        <taxon>Lophiostoma</taxon>
    </lineage>
</organism>
<evidence type="ECO:0000256" key="1">
    <source>
        <dbReference type="ARBA" id="ARBA00022603"/>
    </source>
</evidence>
<dbReference type="GO" id="GO:0016787">
    <property type="term" value="F:hydrolase activity"/>
    <property type="evidence" value="ECO:0007669"/>
    <property type="project" value="UniProtKB-KW"/>
</dbReference>
<protein>
    <recommendedName>
        <fullName evidence="10">Helicase C-terminal domain-containing protein</fullName>
    </recommendedName>
</protein>
<keyword evidence="8" id="KW-0067">ATP-binding</keyword>
<dbReference type="InterPro" id="IPR001650">
    <property type="entry name" value="Helicase_C-like"/>
</dbReference>
<dbReference type="PROSITE" id="PS51194">
    <property type="entry name" value="HELICASE_CTER"/>
    <property type="match status" value="1"/>
</dbReference>
<dbReference type="SUPFAM" id="SSF53335">
    <property type="entry name" value="S-adenosyl-L-methionine-dependent methyltransferases"/>
    <property type="match status" value="1"/>
</dbReference>
<dbReference type="InterPro" id="IPR001525">
    <property type="entry name" value="C5_MeTfrase"/>
</dbReference>
<evidence type="ECO:0000256" key="8">
    <source>
        <dbReference type="ARBA" id="ARBA00022840"/>
    </source>
</evidence>
<keyword evidence="12" id="KW-1185">Reference proteome</keyword>
<dbReference type="Pfam" id="PF00271">
    <property type="entry name" value="Helicase_C"/>
    <property type="match status" value="1"/>
</dbReference>
<dbReference type="GO" id="GO:0005524">
    <property type="term" value="F:ATP binding"/>
    <property type="evidence" value="ECO:0007669"/>
    <property type="project" value="UniProtKB-KW"/>
</dbReference>
<dbReference type="InterPro" id="IPR027417">
    <property type="entry name" value="P-loop_NTPase"/>
</dbReference>
<dbReference type="Pfam" id="PF00176">
    <property type="entry name" value="SNF2-rel_dom"/>
    <property type="match status" value="1"/>
</dbReference>
<dbReference type="InterPro" id="IPR029063">
    <property type="entry name" value="SAM-dependent_MTases_sf"/>
</dbReference>
<keyword evidence="3" id="KW-0479">Metal-binding</keyword>
<keyword evidence="7" id="KW-0862">Zinc</keyword>
<evidence type="ECO:0000256" key="7">
    <source>
        <dbReference type="ARBA" id="ARBA00022833"/>
    </source>
</evidence>
<feature type="domain" description="Helicase C-terminal" evidence="10">
    <location>
        <begin position="2227"/>
        <end position="2388"/>
    </location>
</feature>
<evidence type="ECO:0000256" key="9">
    <source>
        <dbReference type="SAM" id="MobiDB-lite"/>
    </source>
</evidence>
<dbReference type="Gene3D" id="3.40.50.10810">
    <property type="entry name" value="Tandem AAA-ATPase domain"/>
    <property type="match status" value="2"/>
</dbReference>
<feature type="compositionally biased region" description="Basic residues" evidence="9">
    <location>
        <begin position="320"/>
        <end position="330"/>
    </location>
</feature>
<feature type="compositionally biased region" description="Basic and acidic residues" evidence="9">
    <location>
        <begin position="346"/>
        <end position="357"/>
    </location>
</feature>
<dbReference type="CDD" id="cd18793">
    <property type="entry name" value="SF2_C_SNF"/>
    <property type="match status" value="1"/>
</dbReference>
<dbReference type="GO" id="GO:0032259">
    <property type="term" value="P:methylation"/>
    <property type="evidence" value="ECO:0007669"/>
    <property type="project" value="UniProtKB-KW"/>
</dbReference>
<evidence type="ECO:0000256" key="6">
    <source>
        <dbReference type="ARBA" id="ARBA00022801"/>
    </source>
</evidence>
<dbReference type="Gene3D" id="3.40.50.150">
    <property type="entry name" value="Vaccinia Virus protein VP39"/>
    <property type="match status" value="1"/>
</dbReference>
<keyword evidence="1" id="KW-0489">Methyltransferase</keyword>
<dbReference type="InterPro" id="IPR038718">
    <property type="entry name" value="SNF2-like_sf"/>
</dbReference>
<dbReference type="InterPro" id="IPR050628">
    <property type="entry name" value="SNF2_RAD54_helicase_TF"/>
</dbReference>
<evidence type="ECO:0000256" key="2">
    <source>
        <dbReference type="ARBA" id="ARBA00022679"/>
    </source>
</evidence>
<evidence type="ECO:0000256" key="4">
    <source>
        <dbReference type="ARBA" id="ARBA00022741"/>
    </source>
</evidence>
<feature type="region of interest" description="Disordered" evidence="9">
    <location>
        <begin position="257"/>
        <end position="427"/>
    </location>
</feature>
<dbReference type="PANTHER" id="PTHR45626">
    <property type="entry name" value="TRANSCRIPTION TERMINATION FACTOR 2-RELATED"/>
    <property type="match status" value="1"/>
</dbReference>
<reference evidence="11" key="1">
    <citation type="journal article" date="2020" name="Stud. Mycol.">
        <title>101 Dothideomycetes genomes: a test case for predicting lifestyles and emergence of pathogens.</title>
        <authorList>
            <person name="Haridas S."/>
            <person name="Albert R."/>
            <person name="Binder M."/>
            <person name="Bloem J."/>
            <person name="Labutti K."/>
            <person name="Salamov A."/>
            <person name="Andreopoulos B."/>
            <person name="Baker S."/>
            <person name="Barry K."/>
            <person name="Bills G."/>
            <person name="Bluhm B."/>
            <person name="Cannon C."/>
            <person name="Castanera R."/>
            <person name="Culley D."/>
            <person name="Daum C."/>
            <person name="Ezra D."/>
            <person name="Gonzalez J."/>
            <person name="Henrissat B."/>
            <person name="Kuo A."/>
            <person name="Liang C."/>
            <person name="Lipzen A."/>
            <person name="Lutzoni F."/>
            <person name="Magnuson J."/>
            <person name="Mondo S."/>
            <person name="Nolan M."/>
            <person name="Ohm R."/>
            <person name="Pangilinan J."/>
            <person name="Park H.-J."/>
            <person name="Ramirez L."/>
            <person name="Alfaro M."/>
            <person name="Sun H."/>
            <person name="Tritt A."/>
            <person name="Yoshinaga Y."/>
            <person name="Zwiers L.-H."/>
            <person name="Turgeon B."/>
            <person name="Goodwin S."/>
            <person name="Spatafora J."/>
            <person name="Crous P."/>
            <person name="Grigoriev I."/>
        </authorList>
    </citation>
    <scope>NUCLEOTIDE SEQUENCE</scope>
    <source>
        <strain evidence="11">CBS 122681</strain>
    </source>
</reference>
<dbReference type="Gene3D" id="3.40.50.300">
    <property type="entry name" value="P-loop containing nucleotide triphosphate hydrolases"/>
    <property type="match status" value="1"/>
</dbReference>
<dbReference type="InterPro" id="IPR000330">
    <property type="entry name" value="SNF2_N"/>
</dbReference>
<feature type="region of interest" description="Disordered" evidence="9">
    <location>
        <begin position="439"/>
        <end position="472"/>
    </location>
</feature>
<feature type="compositionally biased region" description="Acidic residues" evidence="9">
    <location>
        <begin position="454"/>
        <end position="464"/>
    </location>
</feature>
<dbReference type="GO" id="GO:0008094">
    <property type="term" value="F:ATP-dependent activity, acting on DNA"/>
    <property type="evidence" value="ECO:0007669"/>
    <property type="project" value="TreeGrafter"/>
</dbReference>
<feature type="compositionally biased region" description="Basic and acidic residues" evidence="9">
    <location>
        <begin position="303"/>
        <end position="314"/>
    </location>
</feature>
<feature type="compositionally biased region" description="Basic residues" evidence="9">
    <location>
        <begin position="192"/>
        <end position="204"/>
    </location>
</feature>
<feature type="compositionally biased region" description="Acidic residues" evidence="9">
    <location>
        <begin position="399"/>
        <end position="413"/>
    </location>
</feature>
<dbReference type="InterPro" id="IPR049730">
    <property type="entry name" value="SNF2/RAD54-like_C"/>
</dbReference>
<evidence type="ECO:0000259" key="10">
    <source>
        <dbReference type="PROSITE" id="PS51194"/>
    </source>
</evidence>
<evidence type="ECO:0000256" key="3">
    <source>
        <dbReference type="ARBA" id="ARBA00022723"/>
    </source>
</evidence>
<dbReference type="GO" id="GO:0005634">
    <property type="term" value="C:nucleus"/>
    <property type="evidence" value="ECO:0007669"/>
    <property type="project" value="TreeGrafter"/>
</dbReference>
<gene>
    <name evidence="11" type="ORF">K491DRAFT_771566</name>
</gene>
<dbReference type="PANTHER" id="PTHR45626:SF26">
    <property type="entry name" value="FAMILY HELICASE, PUTATIVE (AFU_ORTHOLOGUE AFUA_2G09120)-RELATED"/>
    <property type="match status" value="1"/>
</dbReference>
<keyword evidence="6" id="KW-0378">Hydrolase</keyword>